<comment type="caution">
    <text evidence="1">The sequence shown here is derived from an EMBL/GenBank/DDBJ whole genome shotgun (WGS) entry which is preliminary data.</text>
</comment>
<gene>
    <name evidence="1" type="ORF">QAD02_002930</name>
</gene>
<dbReference type="Proteomes" id="UP001239111">
    <property type="component" value="Chromosome 3"/>
</dbReference>
<evidence type="ECO:0000313" key="1">
    <source>
        <dbReference type="EMBL" id="KAJ8671671.1"/>
    </source>
</evidence>
<sequence length="202" mass="23331">MFFDSIVNLNISGHLSDSSMYSVSNLRRKLANHEMALPPPGWLPNSNVELPHVFLADEIFPFSQNVMKPYNRSRLTGLLENTYNFRHSRGRMPVECQYRNLQVKWEILRQPSGFDLSVTNDLIISILALNNFLINSDNPDLPTSEVLQQDREQMVVDVGQSQLSPAEIRQRFAAYLVRGEPGYLPWADRYIRSLCHLLQCMY</sequence>
<proteinExistence type="predicted"/>
<accession>A0ACC2NL91</accession>
<keyword evidence="2" id="KW-1185">Reference proteome</keyword>
<evidence type="ECO:0000313" key="2">
    <source>
        <dbReference type="Proteomes" id="UP001239111"/>
    </source>
</evidence>
<protein>
    <submittedName>
        <fullName evidence="1">Uncharacterized protein</fullName>
    </submittedName>
</protein>
<dbReference type="EMBL" id="CM056743">
    <property type="protein sequence ID" value="KAJ8671671.1"/>
    <property type="molecule type" value="Genomic_DNA"/>
</dbReference>
<name>A0ACC2NL91_9HYME</name>
<reference evidence="1" key="1">
    <citation type="submission" date="2023-04" db="EMBL/GenBank/DDBJ databases">
        <title>A chromosome-level genome assembly of the parasitoid wasp Eretmocerus hayati.</title>
        <authorList>
            <person name="Zhong Y."/>
            <person name="Liu S."/>
            <person name="Liu Y."/>
        </authorList>
    </citation>
    <scope>NUCLEOTIDE SEQUENCE</scope>
    <source>
        <strain evidence="1">ZJU_SS_LIU_2023</strain>
    </source>
</reference>
<organism evidence="1 2">
    <name type="scientific">Eretmocerus hayati</name>
    <dbReference type="NCBI Taxonomy" id="131215"/>
    <lineage>
        <taxon>Eukaryota</taxon>
        <taxon>Metazoa</taxon>
        <taxon>Ecdysozoa</taxon>
        <taxon>Arthropoda</taxon>
        <taxon>Hexapoda</taxon>
        <taxon>Insecta</taxon>
        <taxon>Pterygota</taxon>
        <taxon>Neoptera</taxon>
        <taxon>Endopterygota</taxon>
        <taxon>Hymenoptera</taxon>
        <taxon>Apocrita</taxon>
        <taxon>Proctotrupomorpha</taxon>
        <taxon>Chalcidoidea</taxon>
        <taxon>Aphelinidae</taxon>
        <taxon>Aphelininae</taxon>
        <taxon>Eretmocerus</taxon>
    </lineage>
</organism>